<dbReference type="SUPFAM" id="SSF48726">
    <property type="entry name" value="Immunoglobulin"/>
    <property type="match status" value="1"/>
</dbReference>
<dbReference type="InterPro" id="IPR007110">
    <property type="entry name" value="Ig-like_dom"/>
</dbReference>
<dbReference type="Gene3D" id="2.60.40.10">
    <property type="entry name" value="Immunoglobulins"/>
    <property type="match status" value="1"/>
</dbReference>
<accession>A0A3L5TU06</accession>
<dbReference type="Proteomes" id="UP000266721">
    <property type="component" value="Unassembled WGS sequence"/>
</dbReference>
<evidence type="ECO:0000313" key="2">
    <source>
        <dbReference type="EMBL" id="OPL33415.1"/>
    </source>
</evidence>
<reference evidence="2 3" key="1">
    <citation type="journal article" date="2016" name="PLoS ONE">
        <title>A First Insight into the Genome of the Filter-Feeder Mussel Mytilus galloprovincialis.</title>
        <authorList>
            <person name="Murgarella M."/>
            <person name="Puiu D."/>
            <person name="Novoa B."/>
            <person name="Figueras A."/>
            <person name="Posada D."/>
            <person name="Canchaya C."/>
        </authorList>
    </citation>
    <scope>NUCLEOTIDE SEQUENCE [LARGE SCALE GENOMIC DNA]</scope>
    <source>
        <tissue evidence="2">Muscle</tissue>
    </source>
</reference>
<evidence type="ECO:0000313" key="3">
    <source>
        <dbReference type="Proteomes" id="UP000266721"/>
    </source>
</evidence>
<evidence type="ECO:0000259" key="1">
    <source>
        <dbReference type="PROSITE" id="PS50835"/>
    </source>
</evidence>
<feature type="domain" description="Ig-like" evidence="1">
    <location>
        <begin position="57"/>
        <end position="158"/>
    </location>
</feature>
<dbReference type="InterPro" id="IPR036179">
    <property type="entry name" value="Ig-like_dom_sf"/>
</dbReference>
<feature type="non-terminal residue" evidence="2">
    <location>
        <position position="1"/>
    </location>
</feature>
<organism evidence="2 3">
    <name type="scientific">Mytilus galloprovincialis</name>
    <name type="common">Mediterranean mussel</name>
    <dbReference type="NCBI Taxonomy" id="29158"/>
    <lineage>
        <taxon>Eukaryota</taxon>
        <taxon>Metazoa</taxon>
        <taxon>Spiralia</taxon>
        <taxon>Lophotrochozoa</taxon>
        <taxon>Mollusca</taxon>
        <taxon>Bivalvia</taxon>
        <taxon>Autobranchia</taxon>
        <taxon>Pteriomorphia</taxon>
        <taxon>Mytilida</taxon>
        <taxon>Mytiloidea</taxon>
        <taxon>Mytilidae</taxon>
        <taxon>Mytilinae</taxon>
        <taxon>Mytilus</taxon>
    </lineage>
</organism>
<dbReference type="InterPro" id="IPR013783">
    <property type="entry name" value="Ig-like_fold"/>
</dbReference>
<feature type="non-terminal residue" evidence="2">
    <location>
        <position position="238"/>
    </location>
</feature>
<gene>
    <name evidence="2" type="ORF">AM593_08320</name>
</gene>
<dbReference type="PROSITE" id="PS50835">
    <property type="entry name" value="IG_LIKE"/>
    <property type="match status" value="1"/>
</dbReference>
<dbReference type="AlphaFoldDB" id="A0A3L5TU06"/>
<name>A0A3L5TU06_MYTGA</name>
<comment type="caution">
    <text evidence="2">The sequence shown here is derived from an EMBL/GenBank/DDBJ whole genome shotgun (WGS) entry which is preliminary data.</text>
</comment>
<keyword evidence="3" id="KW-1185">Reference proteome</keyword>
<sequence>LFGVLGQPLGTIPGPLELVTNMKGPVHAVDNICKLSTLILAGTYCNNIGERTKYILPMKITFVILLFFHGTSANVKWKMKENMIVLGEPVNLECTTSSNNIQNVSRRWTGGAQNRLLCFNGVTTNPGKYTETEESSNKYTLQIKNTTEDDLDCRYSCRFGFLSDEKILYVTENNFKYTPNANETKVEYNIKEDNYTLHLEFKKVFPEPVCWIQLQNTPYNLAKIKETKGRIFYHILYH</sequence>
<proteinExistence type="predicted"/>
<dbReference type="EMBL" id="KV583115">
    <property type="protein sequence ID" value="OPL33415.1"/>
    <property type="molecule type" value="Genomic_DNA"/>
</dbReference>
<protein>
    <recommendedName>
        <fullName evidence="1">Ig-like domain-containing protein</fullName>
    </recommendedName>
</protein>